<comment type="caution">
    <text evidence="1">The sequence shown here is derived from an EMBL/GenBank/DDBJ whole genome shotgun (WGS) entry which is preliminary data.</text>
</comment>
<protein>
    <submittedName>
        <fullName evidence="1">Sarcosine oxidase, gamma subunit</fullName>
    </submittedName>
</protein>
<evidence type="ECO:0000313" key="2">
    <source>
        <dbReference type="Proteomes" id="UP000033203"/>
    </source>
</evidence>
<dbReference type="InterPro" id="IPR007375">
    <property type="entry name" value="SoxG"/>
</dbReference>
<dbReference type="Pfam" id="PF04268">
    <property type="entry name" value="SoxG"/>
    <property type="match status" value="1"/>
</dbReference>
<organism evidence="1 2">
    <name type="scientific">Sphingomonas melonis</name>
    <dbReference type="NCBI Taxonomy" id="152682"/>
    <lineage>
        <taxon>Bacteria</taxon>
        <taxon>Pseudomonadati</taxon>
        <taxon>Pseudomonadota</taxon>
        <taxon>Alphaproteobacteria</taxon>
        <taxon>Sphingomonadales</taxon>
        <taxon>Sphingomonadaceae</taxon>
        <taxon>Sphingomonas</taxon>
    </lineage>
</organism>
<dbReference type="Gene3D" id="3.30.70.1520">
    <property type="entry name" value="Heterotetrameric sarcosine oxidase"/>
    <property type="match status" value="1"/>
</dbReference>
<name>A0A0D1MPJ0_9SPHN</name>
<accession>A0A0D1MPJ0</accession>
<dbReference type="Proteomes" id="UP000033203">
    <property type="component" value="Unassembled WGS sequence"/>
</dbReference>
<dbReference type="AlphaFoldDB" id="A0A0D1MPJ0"/>
<dbReference type="InterPro" id="IPR027266">
    <property type="entry name" value="TrmE/GcvT-like"/>
</dbReference>
<dbReference type="PATRIC" id="fig|1549858.7.peg.126"/>
<dbReference type="Gene3D" id="3.30.1360.120">
    <property type="entry name" value="Probable tRNA modification gtpase trme, domain 1"/>
    <property type="match status" value="1"/>
</dbReference>
<sequence>MSDLSPATPFSGSTASIRPLGHAGRAVLRCPATMIDTVAERLDVALPIEACRSAEAAGLSALWLGPDEWLLLAPDAPDDWVASLQARLGDALCSLVDVSHRQVALEVKDGAVDAETLLASGCALDLSLRGFPVGMCTRTMYDKAEIVLWRRAPDRFHIEVWRSFARYVEGLLRIAEAEA</sequence>
<gene>
    <name evidence="1" type="ORF">SR41_04760</name>
</gene>
<dbReference type="EMBL" id="JXTP01000018">
    <property type="protein sequence ID" value="KIU29321.1"/>
    <property type="molecule type" value="Genomic_DNA"/>
</dbReference>
<reference evidence="1 2" key="1">
    <citation type="submission" date="2015-01" db="EMBL/GenBank/DDBJ databases">
        <title>Genome of Sphingomonas taxi strain 30a.</title>
        <authorList>
            <person name="Eevers N."/>
            <person name="Van Hamme J."/>
            <person name="Bottos E."/>
            <person name="Weyens N."/>
            <person name="Vangronsveld J."/>
        </authorList>
    </citation>
    <scope>NUCLEOTIDE SEQUENCE [LARGE SCALE GENOMIC DNA]</scope>
    <source>
        <strain evidence="1 2">30a</strain>
    </source>
</reference>
<proteinExistence type="predicted"/>
<evidence type="ECO:0000313" key="1">
    <source>
        <dbReference type="EMBL" id="KIU29321.1"/>
    </source>
</evidence>